<dbReference type="InterPro" id="IPR011993">
    <property type="entry name" value="PH-like_dom_sf"/>
</dbReference>
<dbReference type="InterPro" id="IPR000904">
    <property type="entry name" value="Sec7_dom"/>
</dbReference>
<evidence type="ECO:0000259" key="2">
    <source>
        <dbReference type="PROSITE" id="PS50003"/>
    </source>
</evidence>
<keyword evidence="1" id="KW-0175">Coiled coil</keyword>
<dbReference type="SMART" id="SM00233">
    <property type="entry name" value="PH"/>
    <property type="match status" value="1"/>
</dbReference>
<dbReference type="SUPFAM" id="SSF48425">
    <property type="entry name" value="Sec7 domain"/>
    <property type="match status" value="1"/>
</dbReference>
<evidence type="ECO:0000313" key="4">
    <source>
        <dbReference type="EMBL" id="MDE51230.1"/>
    </source>
</evidence>
<name>A0A6G1SMV3_9ACAR</name>
<dbReference type="GO" id="GO:0005085">
    <property type="term" value="F:guanyl-nucleotide exchange factor activity"/>
    <property type="evidence" value="ECO:0007669"/>
    <property type="project" value="InterPro"/>
</dbReference>
<dbReference type="CDD" id="cd00171">
    <property type="entry name" value="Sec7"/>
    <property type="match status" value="1"/>
</dbReference>
<feature type="domain" description="PH" evidence="2">
    <location>
        <begin position="261"/>
        <end position="379"/>
    </location>
</feature>
<reference evidence="4" key="1">
    <citation type="submission" date="2018-10" db="EMBL/GenBank/DDBJ databases">
        <title>Transcriptome assembly of Aceria tosichella (Wheat curl mite) Type 2.</title>
        <authorList>
            <person name="Scully E.D."/>
            <person name="Geib S.M."/>
            <person name="Palmer N.A."/>
            <person name="Gupta A.K."/>
            <person name="Sarath G."/>
            <person name="Tatineni S."/>
        </authorList>
    </citation>
    <scope>NUCLEOTIDE SEQUENCE</scope>
    <source>
        <strain evidence="4">LincolnNE</strain>
    </source>
</reference>
<dbReference type="InterPro" id="IPR023394">
    <property type="entry name" value="Sec7_C_sf"/>
</dbReference>
<dbReference type="Gene3D" id="1.10.1000.11">
    <property type="entry name" value="Arf Nucleotide-binding Site Opener,domain 2"/>
    <property type="match status" value="1"/>
</dbReference>
<dbReference type="PROSITE" id="PS50003">
    <property type="entry name" value="PH_DOMAIN"/>
    <property type="match status" value="1"/>
</dbReference>
<dbReference type="Pfam" id="PF00169">
    <property type="entry name" value="PH"/>
    <property type="match status" value="1"/>
</dbReference>
<dbReference type="EMBL" id="GGYP01006459">
    <property type="protein sequence ID" value="MDE51230.1"/>
    <property type="molecule type" value="Transcribed_RNA"/>
</dbReference>
<dbReference type="Gene3D" id="1.10.220.20">
    <property type="match status" value="1"/>
</dbReference>
<dbReference type="PANTHER" id="PTHR10663">
    <property type="entry name" value="GUANYL-NUCLEOTIDE EXCHANGE FACTOR"/>
    <property type="match status" value="1"/>
</dbReference>
<dbReference type="GO" id="GO:0032012">
    <property type="term" value="P:regulation of ARF protein signal transduction"/>
    <property type="evidence" value="ECO:0007669"/>
    <property type="project" value="InterPro"/>
</dbReference>
<sequence length="397" mass="46184">MIVKMMVPELTQEELQLLAEIRKRKTELQSEIQSLKAEINNVQADLKRLESTNDFDCNSANFANKQLSIGKKRFNMDPKKGIEYLVEHDILDETPESIAKFLFDGDGLNKTAIGNYLGERIEFNMKVLDCFVNLHNFTDLILVQALRQFLWSFRLPGEAQKIDRMMEKFAIRYCQQNPGVFDDTDTCFVLSFAIIMLNTSLHNPSVREKPNLEKFISLNRSINNGKDLPRELLESLYESIKQEPFKIPEEDGDDLMLTFFNPDREGWLWKQGSRYKGWKRRWFILNDKCLYYFEFTTDKEPRGIIPLENVLVRDLPDSKSSKPNSFELYSSLGPGEVIKACKTESDGKVNEGRHTYYRMSASSKEEKEQWISSIRQSISVNPFYDMVAARKKKAQLI</sequence>
<dbReference type="PANTHER" id="PTHR10663:SF402">
    <property type="entry name" value="MIP16918P"/>
    <property type="match status" value="1"/>
</dbReference>
<organism evidence="4">
    <name type="scientific">Aceria tosichella</name>
    <name type="common">wheat curl mite</name>
    <dbReference type="NCBI Taxonomy" id="561515"/>
    <lineage>
        <taxon>Eukaryota</taxon>
        <taxon>Metazoa</taxon>
        <taxon>Ecdysozoa</taxon>
        <taxon>Arthropoda</taxon>
        <taxon>Chelicerata</taxon>
        <taxon>Arachnida</taxon>
        <taxon>Acari</taxon>
        <taxon>Acariformes</taxon>
        <taxon>Trombidiformes</taxon>
        <taxon>Prostigmata</taxon>
        <taxon>Eupodina</taxon>
        <taxon>Eriophyoidea</taxon>
        <taxon>Eriophyidae</taxon>
        <taxon>Eriophyinae</taxon>
        <taxon>Aceriini</taxon>
        <taxon>Aceria</taxon>
    </lineage>
</organism>
<feature type="domain" description="SEC7" evidence="3">
    <location>
        <begin position="64"/>
        <end position="243"/>
    </location>
</feature>
<dbReference type="InterPro" id="IPR035999">
    <property type="entry name" value="Sec7_dom_sf"/>
</dbReference>
<dbReference type="SUPFAM" id="SSF50729">
    <property type="entry name" value="PH domain-like"/>
    <property type="match status" value="1"/>
</dbReference>
<protein>
    <submittedName>
        <fullName evidence="4">Cytohesin-1</fullName>
    </submittedName>
</protein>
<dbReference type="FunFam" id="1.10.1000.11:FF:000002">
    <property type="entry name" value="Cytohesin 1"/>
    <property type="match status" value="1"/>
</dbReference>
<gene>
    <name evidence="4" type="primary">CYTH1</name>
    <name evidence="4" type="ORF">g.16802</name>
</gene>
<accession>A0A6G1SMV3</accession>
<evidence type="ECO:0000256" key="1">
    <source>
        <dbReference type="SAM" id="Coils"/>
    </source>
</evidence>
<proteinExistence type="predicted"/>
<evidence type="ECO:0000259" key="3">
    <source>
        <dbReference type="PROSITE" id="PS50190"/>
    </source>
</evidence>
<dbReference type="AlphaFoldDB" id="A0A6G1SMV3"/>
<dbReference type="PROSITE" id="PS50190">
    <property type="entry name" value="SEC7"/>
    <property type="match status" value="1"/>
</dbReference>
<feature type="coiled-coil region" evidence="1">
    <location>
        <begin position="18"/>
        <end position="52"/>
    </location>
</feature>
<dbReference type="FunFam" id="2.30.29.30:FF:000309">
    <property type="entry name" value="Uncharacterized protein, isoform B"/>
    <property type="match status" value="1"/>
</dbReference>
<dbReference type="SMART" id="SM00222">
    <property type="entry name" value="Sec7"/>
    <property type="match status" value="1"/>
</dbReference>
<dbReference type="InterPro" id="IPR001849">
    <property type="entry name" value="PH_domain"/>
</dbReference>
<dbReference type="Gene3D" id="2.30.29.30">
    <property type="entry name" value="Pleckstrin-homology domain (PH domain)/Phosphotyrosine-binding domain (PTB)"/>
    <property type="match status" value="1"/>
</dbReference>
<dbReference type="Pfam" id="PF01369">
    <property type="entry name" value="Sec7"/>
    <property type="match status" value="1"/>
</dbReference>
<dbReference type="CDD" id="cd01252">
    <property type="entry name" value="PH_GRP1-like"/>
    <property type="match status" value="1"/>
</dbReference>